<gene>
    <name evidence="3" type="ORF">SAMN04488038_106201</name>
</gene>
<dbReference type="PANTHER" id="PTHR19308">
    <property type="entry name" value="PHOSPHATIDYLCHOLINE TRANSFER PROTEIN"/>
    <property type="match status" value="1"/>
</dbReference>
<keyword evidence="1" id="KW-0732">Signal</keyword>
<accession>A0A1H9G442</accession>
<name>A0A1H9G442_9GAMM</name>
<dbReference type="PROSITE" id="PS51257">
    <property type="entry name" value="PROKAR_LIPOPROTEIN"/>
    <property type="match status" value="1"/>
</dbReference>
<organism evidence="3 4">
    <name type="scientific">Solimonas aquatica</name>
    <dbReference type="NCBI Taxonomy" id="489703"/>
    <lineage>
        <taxon>Bacteria</taxon>
        <taxon>Pseudomonadati</taxon>
        <taxon>Pseudomonadota</taxon>
        <taxon>Gammaproteobacteria</taxon>
        <taxon>Nevskiales</taxon>
        <taxon>Nevskiaceae</taxon>
        <taxon>Solimonas</taxon>
    </lineage>
</organism>
<evidence type="ECO:0000313" key="4">
    <source>
        <dbReference type="Proteomes" id="UP000199233"/>
    </source>
</evidence>
<dbReference type="SUPFAM" id="SSF55961">
    <property type="entry name" value="Bet v1-like"/>
    <property type="match status" value="1"/>
</dbReference>
<keyword evidence="4" id="KW-1185">Reference proteome</keyword>
<dbReference type="Proteomes" id="UP000199233">
    <property type="component" value="Unassembled WGS sequence"/>
</dbReference>
<protein>
    <recommendedName>
        <fullName evidence="2">START domain-containing protein</fullName>
    </recommendedName>
</protein>
<dbReference type="STRING" id="489703.SAMN04488038_106201"/>
<dbReference type="GO" id="GO:0008289">
    <property type="term" value="F:lipid binding"/>
    <property type="evidence" value="ECO:0007669"/>
    <property type="project" value="InterPro"/>
</dbReference>
<feature type="domain" description="START" evidence="2">
    <location>
        <begin position="1"/>
        <end position="204"/>
    </location>
</feature>
<sequence>MLLVRLAAPLLLMLSCSAAAEDGWRLEKDADGIQVQSRTVEGWAIRETRSSAQISARLGALVAVLSDFRAASQLNPFVKETRLLSSRDATHYDFYTLIDLPWPMSDRDIVNRHRLEQDARSLTVTIVDEALTGQMPEQKDLTRITRSHQQWTLSPVGEGKVMVELRLLSDPAGSLPASFLNASLVSTPMKSIAKLRELAQQAPYRDARPAFIREAP</sequence>
<dbReference type="Gene3D" id="3.30.530.20">
    <property type="match status" value="1"/>
</dbReference>
<dbReference type="InterPro" id="IPR028347">
    <property type="entry name" value="START_dom_prot"/>
</dbReference>
<dbReference type="EMBL" id="FOFS01000006">
    <property type="protein sequence ID" value="SEQ44498.1"/>
    <property type="molecule type" value="Genomic_DNA"/>
</dbReference>
<dbReference type="PANTHER" id="PTHR19308:SF14">
    <property type="entry name" value="START DOMAIN-CONTAINING PROTEIN"/>
    <property type="match status" value="1"/>
</dbReference>
<dbReference type="GO" id="GO:0005737">
    <property type="term" value="C:cytoplasm"/>
    <property type="evidence" value="ECO:0007669"/>
    <property type="project" value="UniProtKB-ARBA"/>
</dbReference>
<evidence type="ECO:0000313" key="3">
    <source>
        <dbReference type="EMBL" id="SEQ44498.1"/>
    </source>
</evidence>
<dbReference type="InterPro" id="IPR023393">
    <property type="entry name" value="START-like_dom_sf"/>
</dbReference>
<dbReference type="InterPro" id="IPR002913">
    <property type="entry name" value="START_lipid-bd_dom"/>
</dbReference>
<dbReference type="PROSITE" id="PS50848">
    <property type="entry name" value="START"/>
    <property type="match status" value="1"/>
</dbReference>
<dbReference type="AlphaFoldDB" id="A0A1H9G442"/>
<dbReference type="OrthoDB" id="5734556at2"/>
<evidence type="ECO:0000256" key="1">
    <source>
        <dbReference type="SAM" id="SignalP"/>
    </source>
</evidence>
<dbReference type="RefSeq" id="WP_093285075.1">
    <property type="nucleotide sequence ID" value="NZ_FOFS01000006.1"/>
</dbReference>
<proteinExistence type="predicted"/>
<dbReference type="PIRSF" id="PIRSF039033">
    <property type="entry name" value="START_dom"/>
    <property type="match status" value="1"/>
</dbReference>
<evidence type="ECO:0000259" key="2">
    <source>
        <dbReference type="PROSITE" id="PS50848"/>
    </source>
</evidence>
<feature type="chain" id="PRO_5011548585" description="START domain-containing protein" evidence="1">
    <location>
        <begin position="21"/>
        <end position="216"/>
    </location>
</feature>
<dbReference type="InterPro" id="IPR051213">
    <property type="entry name" value="START_lipid_transfer"/>
</dbReference>
<feature type="signal peptide" evidence="1">
    <location>
        <begin position="1"/>
        <end position="20"/>
    </location>
</feature>
<reference evidence="3 4" key="1">
    <citation type="submission" date="2016-10" db="EMBL/GenBank/DDBJ databases">
        <authorList>
            <person name="de Groot N.N."/>
        </authorList>
    </citation>
    <scope>NUCLEOTIDE SEQUENCE [LARGE SCALE GENOMIC DNA]</scope>
    <source>
        <strain evidence="3 4">DSM 25927</strain>
    </source>
</reference>